<evidence type="ECO:0000313" key="2">
    <source>
        <dbReference type="WBParaSite" id="PSAMB.scaffold1167size35082.g11409.t1"/>
    </source>
</evidence>
<evidence type="ECO:0000313" key="1">
    <source>
        <dbReference type="Proteomes" id="UP000887566"/>
    </source>
</evidence>
<organism evidence="1 2">
    <name type="scientific">Plectus sambesii</name>
    <dbReference type="NCBI Taxonomy" id="2011161"/>
    <lineage>
        <taxon>Eukaryota</taxon>
        <taxon>Metazoa</taxon>
        <taxon>Ecdysozoa</taxon>
        <taxon>Nematoda</taxon>
        <taxon>Chromadorea</taxon>
        <taxon>Plectida</taxon>
        <taxon>Plectina</taxon>
        <taxon>Plectoidea</taxon>
        <taxon>Plectidae</taxon>
        <taxon>Plectus</taxon>
    </lineage>
</organism>
<name>A0A914UQV8_9BILA</name>
<dbReference type="AlphaFoldDB" id="A0A914UQV8"/>
<keyword evidence="1" id="KW-1185">Reference proteome</keyword>
<accession>A0A914UQV8</accession>
<reference evidence="2" key="1">
    <citation type="submission" date="2022-11" db="UniProtKB">
        <authorList>
            <consortium name="WormBaseParasite"/>
        </authorList>
    </citation>
    <scope>IDENTIFICATION</scope>
</reference>
<protein>
    <submittedName>
        <fullName evidence="2">Uncharacterized protein</fullName>
    </submittedName>
</protein>
<proteinExistence type="predicted"/>
<dbReference type="Proteomes" id="UP000887566">
    <property type="component" value="Unplaced"/>
</dbReference>
<dbReference type="WBParaSite" id="PSAMB.scaffold1167size35082.g11409.t1">
    <property type="protein sequence ID" value="PSAMB.scaffold1167size35082.g11409.t1"/>
    <property type="gene ID" value="PSAMB.scaffold1167size35082.g11409"/>
</dbReference>
<sequence length="134" mass="14280">MRSINPSITIQQAVGSAAVATAVGFALHHPKSPFAQRRRELGRREETSTEVGCHVLSTAAMGYVIITEATAGLFPLTAPRDPIVIGLGLAALTTVLDLPNILAEDRNLELFALNRLHDAVVITTVAGIIKQFLV</sequence>